<dbReference type="Gene3D" id="3.90.70.10">
    <property type="entry name" value="Cysteine proteinases"/>
    <property type="match status" value="1"/>
</dbReference>
<comment type="similarity">
    <text evidence="1">Belongs to the peptidase C1 family.</text>
</comment>
<dbReference type="CDD" id="cd02619">
    <property type="entry name" value="Peptidase_C1"/>
    <property type="match status" value="1"/>
</dbReference>
<dbReference type="PROSITE" id="PS00639">
    <property type="entry name" value="THIOL_PROTEASE_HIS"/>
    <property type="match status" value="1"/>
</dbReference>
<keyword evidence="4" id="KW-1185">Reference proteome</keyword>
<dbReference type="InterPro" id="IPR000668">
    <property type="entry name" value="Peptidase_C1A_C"/>
</dbReference>
<dbReference type="InterPro" id="IPR025660">
    <property type="entry name" value="Pept_his_AS"/>
</dbReference>
<dbReference type="Pfam" id="PF00112">
    <property type="entry name" value="Peptidase_C1"/>
    <property type="match status" value="1"/>
</dbReference>
<sequence length="488" mass="53772">MTSNSILLRRSLFILVGLLTLAVTSFAQPRQYKLGLRFNDQQYLKMPKKARNIQFKGILPSAYSLANFMPSVGDQGEFGTCVAWASAYYMRTIMQARQQGLSGSAIDATRFSPAYLYERIKLRNDNECQGGATLVDALDVMKKTGNMLLSQVSYPQCGADLSRYDNEAAQYRIEGYATLFDILQGASTEKIGAIKAALAEGENAVVIGMQVPRSFIQAGDTWRASPGETPEASLGGHAMTVIGYDDNKNGGSFLIVNSWGTGWGNKGYTWGNYEDVVRFTRYAFQTYSGNVPNPAPSTIALQSGMDFTLRNGAAMPVYSIQEKGLDTKDDSQVEMITYRMSQPYVSGTQFKMAVNNNKQAYMYIIGSDDVYRTTKLFPYSGTTENISPIVPQNSNVMLPASNRSFTMDNQVGNDYFLVLVADKELNFEEVVGKIKAAPGDFKEKVYSALGSELIAPADIQYEPNRVAFQVKGNPKGSIVPLLVMIEHK</sequence>
<gene>
    <name evidence="3" type="ORF">GCM10023189_10440</name>
</gene>
<dbReference type="SMART" id="SM00645">
    <property type="entry name" value="Pept_C1"/>
    <property type="match status" value="1"/>
</dbReference>
<evidence type="ECO:0000313" key="4">
    <source>
        <dbReference type="Proteomes" id="UP001501175"/>
    </source>
</evidence>
<dbReference type="Pfam" id="PF14326">
    <property type="entry name" value="DUF4384"/>
    <property type="match status" value="1"/>
</dbReference>
<dbReference type="InterPro" id="IPR038765">
    <property type="entry name" value="Papain-like_cys_pep_sf"/>
</dbReference>
<organism evidence="3 4">
    <name type="scientific">Nibrella saemangeumensis</name>
    <dbReference type="NCBI Taxonomy" id="1084526"/>
    <lineage>
        <taxon>Bacteria</taxon>
        <taxon>Pseudomonadati</taxon>
        <taxon>Bacteroidota</taxon>
        <taxon>Cytophagia</taxon>
        <taxon>Cytophagales</taxon>
        <taxon>Spirosomataceae</taxon>
        <taxon>Nibrella</taxon>
    </lineage>
</organism>
<dbReference type="SUPFAM" id="SSF54001">
    <property type="entry name" value="Cysteine proteinases"/>
    <property type="match status" value="1"/>
</dbReference>
<proteinExistence type="inferred from homology"/>
<dbReference type="RefSeq" id="WP_345241288.1">
    <property type="nucleotide sequence ID" value="NZ_BAABHD010000010.1"/>
</dbReference>
<name>A0ABP8MGR3_9BACT</name>
<dbReference type="PANTHER" id="PTHR12411">
    <property type="entry name" value="CYSTEINE PROTEASE FAMILY C1-RELATED"/>
    <property type="match status" value="1"/>
</dbReference>
<evidence type="ECO:0000256" key="1">
    <source>
        <dbReference type="ARBA" id="ARBA00008455"/>
    </source>
</evidence>
<comment type="caution">
    <text evidence="3">The sequence shown here is derived from an EMBL/GenBank/DDBJ whole genome shotgun (WGS) entry which is preliminary data.</text>
</comment>
<accession>A0ABP8MGR3</accession>
<evidence type="ECO:0000313" key="3">
    <source>
        <dbReference type="EMBL" id="GAA4450166.1"/>
    </source>
</evidence>
<evidence type="ECO:0000259" key="2">
    <source>
        <dbReference type="SMART" id="SM00645"/>
    </source>
</evidence>
<dbReference type="InterPro" id="IPR025493">
    <property type="entry name" value="DUF4384"/>
</dbReference>
<dbReference type="InterPro" id="IPR013128">
    <property type="entry name" value="Peptidase_C1A"/>
</dbReference>
<dbReference type="EMBL" id="BAABHD010000010">
    <property type="protein sequence ID" value="GAA4450166.1"/>
    <property type="molecule type" value="Genomic_DNA"/>
</dbReference>
<feature type="domain" description="Peptidase C1A papain C-terminal" evidence="2">
    <location>
        <begin position="59"/>
        <end position="280"/>
    </location>
</feature>
<reference evidence="4" key="1">
    <citation type="journal article" date="2019" name="Int. J. Syst. Evol. Microbiol.">
        <title>The Global Catalogue of Microorganisms (GCM) 10K type strain sequencing project: providing services to taxonomists for standard genome sequencing and annotation.</title>
        <authorList>
            <consortium name="The Broad Institute Genomics Platform"/>
            <consortium name="The Broad Institute Genome Sequencing Center for Infectious Disease"/>
            <person name="Wu L."/>
            <person name="Ma J."/>
        </authorList>
    </citation>
    <scope>NUCLEOTIDE SEQUENCE [LARGE SCALE GENOMIC DNA]</scope>
    <source>
        <strain evidence="4">JCM 17927</strain>
    </source>
</reference>
<dbReference type="Proteomes" id="UP001501175">
    <property type="component" value="Unassembled WGS sequence"/>
</dbReference>
<protein>
    <recommendedName>
        <fullName evidence="2">Peptidase C1A papain C-terminal domain-containing protein</fullName>
    </recommendedName>
</protein>